<dbReference type="InterPro" id="IPR004900">
    <property type="entry name" value="Poxvirus_P35"/>
</dbReference>
<evidence type="ECO:0000256" key="12">
    <source>
        <dbReference type="SAM" id="Phobius"/>
    </source>
</evidence>
<dbReference type="GO" id="GO:0019031">
    <property type="term" value="C:viral envelope"/>
    <property type="evidence" value="ECO:0007669"/>
    <property type="project" value="UniProtKB-KW"/>
</dbReference>
<evidence type="ECO:0000256" key="3">
    <source>
        <dbReference type="ARBA" id="ARBA00022692"/>
    </source>
</evidence>
<evidence type="ECO:0000313" key="14">
    <source>
        <dbReference type="Proteomes" id="UP000203626"/>
    </source>
</evidence>
<reference evidence="13 14" key="1">
    <citation type="journal article" date="2016" name="J. Gen. Virol.">
        <title>Genomic characterization of a novel poxvirus from a flying fox: evidence for a new genus?</title>
        <authorList>
            <person name="O'Dea M.A."/>
            <person name="Tu S.L."/>
            <person name="Pang S."/>
            <person name="De Ridder T."/>
            <person name="Jackson B."/>
            <person name="Upton C."/>
        </authorList>
    </citation>
    <scope>NUCLEOTIDE SEQUENCE [LARGE SCALE GENOMIC DNA]</scope>
    <source>
        <strain evidence="13 14">Australia</strain>
    </source>
</reference>
<dbReference type="GeneID" id="28340404"/>
<keyword evidence="8 12" id="KW-1133">Transmembrane helix</keyword>
<dbReference type="OrthoDB" id="9093at10239"/>
<sequence length="381" mass="43105">MAQRLRPNLKDDPPSPEKYYAFVIPIVDRKATEVFPTLTYLFDGDSTPDDRTTNIYKNVNQGHNFKCLNEGSNSLGADPPTPQPQPQPQPQPTPTPPSPSGDHVITVTLWHVTKDDLEHDKDYPHFFSNSCKALCANETKYRLTQHFSLWEHYVNEIDKSKQQKTPPPPDPENEFVIIVEDDNTVLKPELLKPLIMAMKSQKIDIIQFGDTVTAPGLSPINLTLLVQNPPIYGYVGGIDFSLSAYIVRLSALYGIYKNIINTGGSSAGLSFEISKIESELNLTRYVVSNPSEILRHEPYYVIQKRLGGMSGCFWQKLGLWLSKWYPKLVYFSTTPIFSIMGLFDVNVVDIIILIYIAFLIIFYVRSPFLWFIAGLLLTAII</sequence>
<feature type="region of interest" description="Disordered" evidence="11">
    <location>
        <begin position="68"/>
        <end position="103"/>
    </location>
</feature>
<feature type="transmembrane region" description="Helical" evidence="12">
    <location>
        <begin position="351"/>
        <end position="377"/>
    </location>
</feature>
<proteinExistence type="predicted"/>
<evidence type="ECO:0000256" key="7">
    <source>
        <dbReference type="ARBA" id="ARBA00022921"/>
    </source>
</evidence>
<evidence type="ECO:0000256" key="8">
    <source>
        <dbReference type="ARBA" id="ARBA00022989"/>
    </source>
</evidence>
<keyword evidence="2" id="KW-0945">Host-virus interaction</keyword>
<name>A0A1B1MRE8_9POXV</name>
<evidence type="ECO:0000256" key="2">
    <source>
        <dbReference type="ARBA" id="ARBA00022581"/>
    </source>
</evidence>
<evidence type="ECO:0000256" key="6">
    <source>
        <dbReference type="ARBA" id="ARBA00022879"/>
    </source>
</evidence>
<keyword evidence="4" id="KW-1161">Viral attachment to host cell</keyword>
<evidence type="ECO:0000313" key="13">
    <source>
        <dbReference type="EMBL" id="ANS71161.1"/>
    </source>
</evidence>
<evidence type="ECO:0000256" key="10">
    <source>
        <dbReference type="ARBA" id="ARBA00023296"/>
    </source>
</evidence>
<evidence type="ECO:0000256" key="11">
    <source>
        <dbReference type="SAM" id="MobiDB-lite"/>
    </source>
</evidence>
<evidence type="ECO:0000256" key="9">
    <source>
        <dbReference type="ARBA" id="ARBA00023136"/>
    </source>
</evidence>
<dbReference type="GO" id="GO:0019062">
    <property type="term" value="P:virion attachment to host cell"/>
    <property type="evidence" value="ECO:0007669"/>
    <property type="project" value="UniProtKB-KW"/>
</dbReference>
<dbReference type="RefSeq" id="YP_009268792.1">
    <property type="nucleotide sequence ID" value="NC_030656.1"/>
</dbReference>
<evidence type="ECO:0000256" key="4">
    <source>
        <dbReference type="ARBA" id="ARBA00022804"/>
    </source>
</evidence>
<dbReference type="KEGG" id="vg:28340404"/>
<organism evidence="13 14">
    <name type="scientific">Pteropox virus</name>
    <dbReference type="NCBI Taxonomy" id="1873698"/>
    <lineage>
        <taxon>Viruses</taxon>
        <taxon>Varidnaviria</taxon>
        <taxon>Bamfordvirae</taxon>
        <taxon>Nucleocytoviricota</taxon>
        <taxon>Pokkesviricetes</taxon>
        <taxon>Chitovirales</taxon>
        <taxon>Poxviridae</taxon>
        <taxon>Chordopoxvirinae</taxon>
        <taxon>Pteropopoxvirus</taxon>
        <taxon>Pteropopoxvirus pteropox</taxon>
    </lineage>
</organism>
<keyword evidence="6" id="KW-0261">Viral envelope protein</keyword>
<protein>
    <submittedName>
        <fullName evidence="13">Imv p35 heparan binding surface protein</fullName>
    </submittedName>
</protein>
<comment type="subcellular location">
    <subcellularLocation>
        <location evidence="1">Virion membrane</location>
        <topology evidence="1">Single-pass membrane protein</topology>
    </subcellularLocation>
</comment>
<dbReference type="GO" id="GO:0046718">
    <property type="term" value="P:symbiont entry into host cell"/>
    <property type="evidence" value="ECO:0007669"/>
    <property type="project" value="UniProtKB-KW"/>
</dbReference>
<evidence type="ECO:0000256" key="5">
    <source>
        <dbReference type="ARBA" id="ARBA00022844"/>
    </source>
</evidence>
<keyword evidence="3 12" id="KW-0812">Transmembrane</keyword>
<keyword evidence="7" id="KW-0426">Late protein</keyword>
<evidence type="ECO:0000256" key="1">
    <source>
        <dbReference type="ARBA" id="ARBA00004381"/>
    </source>
</evidence>
<accession>A0A1B1MRE8</accession>
<dbReference type="EMBL" id="KU980965">
    <property type="protein sequence ID" value="ANS71161.1"/>
    <property type="molecule type" value="Genomic_DNA"/>
</dbReference>
<keyword evidence="9 12" id="KW-0472">Membrane</keyword>
<dbReference type="GO" id="GO:0055036">
    <property type="term" value="C:virion membrane"/>
    <property type="evidence" value="ECO:0007669"/>
    <property type="project" value="UniProtKB-SubCell"/>
</dbReference>
<keyword evidence="5" id="KW-0946">Virion</keyword>
<feature type="compositionally biased region" description="Pro residues" evidence="11">
    <location>
        <begin position="79"/>
        <end position="99"/>
    </location>
</feature>
<dbReference type="Proteomes" id="UP000203626">
    <property type="component" value="Segment"/>
</dbReference>
<dbReference type="Pfam" id="PF03213">
    <property type="entry name" value="Pox_P35"/>
    <property type="match status" value="1"/>
</dbReference>
<keyword evidence="10" id="KW-1160">Virus entry into host cell</keyword>
<gene>
    <name evidence="13" type="ORF">PTPV-Aus-077</name>
</gene>
<keyword evidence="14" id="KW-1185">Reference proteome</keyword>